<gene>
    <name evidence="2" type="ORF">DFI_18985</name>
</gene>
<dbReference type="RefSeq" id="WP_027462728.1">
    <property type="nucleotide sequence ID" value="NZ_CP021084.1"/>
</dbReference>
<dbReference type="InterPro" id="IPR027417">
    <property type="entry name" value="P-loop_NTPase"/>
</dbReference>
<reference evidence="2 3" key="1">
    <citation type="submission" date="2017-05" db="EMBL/GenBank/DDBJ databases">
        <title>The complete genome sequence of Deinococcus ficus isolated from the rhizosphere of the Ficus religiosa L. in Taiwan.</title>
        <authorList>
            <person name="Wu K.-M."/>
            <person name="Liao T.-L."/>
            <person name="Liu Y.-M."/>
            <person name="Young C.-C."/>
            <person name="Tsai S.-F."/>
        </authorList>
    </citation>
    <scope>NUCLEOTIDE SEQUENCE [LARGE SCALE GENOMIC DNA]</scope>
    <source>
        <strain evidence="2 3">CC-FR2-10</strain>
        <plasmid evidence="3">pdfi3</plasmid>
    </source>
</reference>
<keyword evidence="3" id="KW-1185">Reference proteome</keyword>
<dbReference type="PANTHER" id="PTHR30121:SF6">
    <property type="entry name" value="SLR6007 PROTEIN"/>
    <property type="match status" value="1"/>
</dbReference>
<evidence type="ECO:0000313" key="3">
    <source>
        <dbReference type="Proteomes" id="UP000259030"/>
    </source>
</evidence>
<sequence length="844" mass="93741">MSSNYRRNRRQSLTDRLQYWGIRDGVVITRQKGIEFGIEFRLPSAAEVTDPVREQLATLLHQIMVQCVPEQCRGRLIIESAPLNENQLVKASEGQNVDNELLKFLKDENNRIMEKRRVEGMLSSWRYFFTVRLDNRQKKIGRPVPFMSTELDPLVKRAISIRTQMVNMMDAAGFEARSLTGQEAFGLIYRWFNPGLAASREPLFKSIFKGLNASRDEIRKDLTLYSDSMREQVTNSEVDSTRIDALVVGDRLVQTINMLGVGETTYPGMSERMLMRLSGHHVYYILDLEHLKQSDERKKLNDAARGAILATQDASMGTPDLGNVAVVGGLSNILQRMTAGEERVFRFGISMVLIARDKSELEHMKEIARTEMSMMGGAKAAYGTFQNIPQYFDRLAPLNAQTNEFMFKAFSSNVIHFIPLVGPWAGSNKPIALFRSRWGSVTGINPSDGTLNQGMLIVGSAGSGKTFVTQSWAAQMAAVGADLVIVDQKRDYESFISSLEGQFIPFAPGEKVDGKVVRLNAFELPPGEYVPDEQHKIFLMGFITALLGSGELPPQDKAIITAAIEQAYATSYTINAAGDVKHSVVTLSTLVTAIRELNAVGTVSLKGNTEAQSIINRLTLSLQTYVGDTAMGSFLDGESTVEIKNPYVYFDIAKIKDDPSLTRVALLLIIKQIWERAKKNRDKPKVAIIEEIGVLFSIPEALAFVASLYKLGRTYNLWPVGVTQEIGDFQKGKGLINNTSQFLIGRVSAEEAETVAEVLGLNSASLDLIRSLGGQKGVYREYLAMTIKESGMTGDVVQYFPNPIEYWMFTSHPAEVDRRQKTVELHGGNVLAAVKSLAGRNQGY</sequence>
<dbReference type="AlphaFoldDB" id="A0A221T319"/>
<dbReference type="Pfam" id="PF19044">
    <property type="entry name" value="P-loop_TraG"/>
    <property type="match status" value="1"/>
</dbReference>
<dbReference type="InterPro" id="IPR043964">
    <property type="entry name" value="P-loop_TraG"/>
</dbReference>
<dbReference type="EMBL" id="CP021084">
    <property type="protein sequence ID" value="ASN83285.1"/>
    <property type="molecule type" value="Genomic_DNA"/>
</dbReference>
<dbReference type="KEGG" id="dfc:DFI_18985"/>
<evidence type="ECO:0000259" key="1">
    <source>
        <dbReference type="Pfam" id="PF19044"/>
    </source>
</evidence>
<protein>
    <submittedName>
        <fullName evidence="2">Type IV secretion system protein VirB4</fullName>
    </submittedName>
</protein>
<proteinExistence type="predicted"/>
<dbReference type="Proteomes" id="UP000259030">
    <property type="component" value="Plasmid pDFI3"/>
</dbReference>
<dbReference type="InterPro" id="IPR051162">
    <property type="entry name" value="T4SS_component"/>
</dbReference>
<dbReference type="Gene3D" id="3.40.50.300">
    <property type="entry name" value="P-loop containing nucleotide triphosphate hydrolases"/>
    <property type="match status" value="1"/>
</dbReference>
<dbReference type="PANTHER" id="PTHR30121">
    <property type="entry name" value="UNCHARACTERIZED PROTEIN YJGR-RELATED"/>
    <property type="match status" value="1"/>
</dbReference>
<accession>A0A221T319</accession>
<name>A0A221T319_9DEIO</name>
<dbReference type="Gene3D" id="1.10.8.730">
    <property type="match status" value="1"/>
</dbReference>
<evidence type="ECO:0000313" key="2">
    <source>
        <dbReference type="EMBL" id="ASN83285.1"/>
    </source>
</evidence>
<geneLocation type="plasmid" evidence="3">
    <name>pdfi3</name>
</geneLocation>
<dbReference type="SUPFAM" id="SSF52540">
    <property type="entry name" value="P-loop containing nucleoside triphosphate hydrolases"/>
    <property type="match status" value="1"/>
</dbReference>
<keyword evidence="2" id="KW-0614">Plasmid</keyword>
<organism evidence="2 3">
    <name type="scientific">Deinococcus ficus</name>
    <dbReference type="NCBI Taxonomy" id="317577"/>
    <lineage>
        <taxon>Bacteria</taxon>
        <taxon>Thermotogati</taxon>
        <taxon>Deinococcota</taxon>
        <taxon>Deinococci</taxon>
        <taxon>Deinococcales</taxon>
        <taxon>Deinococcaceae</taxon>
        <taxon>Deinococcus</taxon>
    </lineage>
</organism>
<feature type="domain" description="TraG P-loop" evidence="1">
    <location>
        <begin position="450"/>
        <end position="838"/>
    </location>
</feature>